<evidence type="ECO:0000313" key="1">
    <source>
        <dbReference type="EMBL" id="TCV99589.1"/>
    </source>
</evidence>
<reference evidence="1 2" key="1">
    <citation type="submission" date="2019-03" db="EMBL/GenBank/DDBJ databases">
        <title>Genomic Encyclopedia of Type Strains, Phase IV (KMG-IV): sequencing the most valuable type-strain genomes for metagenomic binning, comparative biology and taxonomic classification.</title>
        <authorList>
            <person name="Goeker M."/>
        </authorList>
    </citation>
    <scope>NUCLEOTIDE SEQUENCE [LARGE SCALE GENOMIC DNA]</scope>
    <source>
        <strain evidence="1 2">DSM 29487</strain>
    </source>
</reference>
<name>A0A4R3Z385_9FIRM</name>
<accession>A0A4R3Z385</accession>
<sequence length="119" mass="13941">MREEMLKIGIDYDDLLSRLANHEQLALKLLKKFLNDETINTIKQAYLNQDYDLLLKSVHTLKGVSGNLAMKSLFCITKNWVDDLRKENHATTDEFYQQCLKEYDFIYNGLKTIFDEGSQ</sequence>
<evidence type="ECO:0008006" key="3">
    <source>
        <dbReference type="Google" id="ProtNLM"/>
    </source>
</evidence>
<dbReference type="Gene3D" id="1.20.120.160">
    <property type="entry name" value="HPT domain"/>
    <property type="match status" value="1"/>
</dbReference>
<dbReference type="SUPFAM" id="SSF47226">
    <property type="entry name" value="Histidine-containing phosphotransfer domain, HPT domain"/>
    <property type="match status" value="1"/>
</dbReference>
<comment type="caution">
    <text evidence="1">The sequence shown here is derived from an EMBL/GenBank/DDBJ whole genome shotgun (WGS) entry which is preliminary data.</text>
</comment>
<dbReference type="Proteomes" id="UP000295515">
    <property type="component" value="Unassembled WGS sequence"/>
</dbReference>
<dbReference type="EMBL" id="SMCQ01000008">
    <property type="protein sequence ID" value="TCV99589.1"/>
    <property type="molecule type" value="Genomic_DNA"/>
</dbReference>
<evidence type="ECO:0000313" key="2">
    <source>
        <dbReference type="Proteomes" id="UP000295515"/>
    </source>
</evidence>
<gene>
    <name evidence="1" type="ORF">EDD60_10828</name>
</gene>
<proteinExistence type="predicted"/>
<dbReference type="InterPro" id="IPR036641">
    <property type="entry name" value="HPT_dom_sf"/>
</dbReference>
<organism evidence="1 2">
    <name type="scientific">Longibaculum muris</name>
    <dbReference type="NCBI Taxonomy" id="1796628"/>
    <lineage>
        <taxon>Bacteria</taxon>
        <taxon>Bacillati</taxon>
        <taxon>Bacillota</taxon>
        <taxon>Erysipelotrichia</taxon>
        <taxon>Erysipelotrichales</taxon>
        <taxon>Coprobacillaceae</taxon>
        <taxon>Longibaculum</taxon>
    </lineage>
</organism>
<dbReference type="GeneID" id="98915226"/>
<protein>
    <recommendedName>
        <fullName evidence="3">Hpt domain-containing protein</fullName>
    </recommendedName>
</protein>
<keyword evidence="2" id="KW-1185">Reference proteome</keyword>
<dbReference type="RefSeq" id="WP_066450387.1">
    <property type="nucleotide sequence ID" value="NZ_CAUWFI010000025.1"/>
</dbReference>
<dbReference type="GO" id="GO:0000160">
    <property type="term" value="P:phosphorelay signal transduction system"/>
    <property type="evidence" value="ECO:0007669"/>
    <property type="project" value="InterPro"/>
</dbReference>
<dbReference type="AlphaFoldDB" id="A0A4R3Z385"/>